<reference evidence="1" key="2">
    <citation type="submission" date="2020-09" db="EMBL/GenBank/DDBJ databases">
        <authorList>
            <person name="Sun Q."/>
            <person name="Ohkuma M."/>
        </authorList>
    </citation>
    <scope>NUCLEOTIDE SEQUENCE</scope>
    <source>
        <strain evidence="1">JCM 30804</strain>
    </source>
</reference>
<dbReference type="RefSeq" id="WP_188923125.1">
    <property type="nucleotide sequence ID" value="NZ_BMPZ01000025.1"/>
</dbReference>
<dbReference type="AlphaFoldDB" id="A0A917K1J2"/>
<protein>
    <submittedName>
        <fullName evidence="1">Uncharacterized protein</fullName>
    </submittedName>
</protein>
<keyword evidence="2" id="KW-1185">Reference proteome</keyword>
<gene>
    <name evidence="1" type="ORF">GCM10009332_33570</name>
</gene>
<proteinExistence type="predicted"/>
<evidence type="ECO:0000313" key="1">
    <source>
        <dbReference type="EMBL" id="GGI93628.1"/>
    </source>
</evidence>
<reference evidence="1" key="1">
    <citation type="journal article" date="2014" name="Int. J. Syst. Evol. Microbiol.">
        <title>Complete genome sequence of Corynebacterium casei LMG S-19264T (=DSM 44701T), isolated from a smear-ripened cheese.</title>
        <authorList>
            <consortium name="US DOE Joint Genome Institute (JGI-PGF)"/>
            <person name="Walter F."/>
            <person name="Albersmeier A."/>
            <person name="Kalinowski J."/>
            <person name="Ruckert C."/>
        </authorList>
    </citation>
    <scope>NUCLEOTIDE SEQUENCE</scope>
    <source>
        <strain evidence="1">JCM 30804</strain>
    </source>
</reference>
<name>A0A917K1J2_9GAMM</name>
<evidence type="ECO:0000313" key="2">
    <source>
        <dbReference type="Proteomes" id="UP000613743"/>
    </source>
</evidence>
<organism evidence="1 2">
    <name type="scientific">Shewanella gelidii</name>
    <dbReference type="NCBI Taxonomy" id="1642821"/>
    <lineage>
        <taxon>Bacteria</taxon>
        <taxon>Pseudomonadati</taxon>
        <taxon>Pseudomonadota</taxon>
        <taxon>Gammaproteobacteria</taxon>
        <taxon>Alteromonadales</taxon>
        <taxon>Shewanellaceae</taxon>
        <taxon>Shewanella</taxon>
    </lineage>
</organism>
<dbReference type="Proteomes" id="UP000613743">
    <property type="component" value="Unassembled WGS sequence"/>
</dbReference>
<comment type="caution">
    <text evidence="1">The sequence shown here is derived from an EMBL/GenBank/DDBJ whole genome shotgun (WGS) entry which is preliminary data.</text>
</comment>
<sequence>MPRISSSAGGRALEIMDVSLQTANDVKNIGINSALDTLSKKANSILSFIYGYVLTYDESFDTDDEILNWTIVDVVDDLSAAIWNLGTGFYKTSASCQRGSLEMASVSLYFQRLENESPIQGGYNEAFSKWDGGISSTPNWGTTKPRLQNSLLVKKFKDENDFCVIEEAHSHFKYLCSFTHSRAFSPEDGEGTNSMNMLNQAGEYNQKEFERIVKALDATIANIASIWAVTYPHTVSEWTDDGVGMEFVSLDELFCTPKAKKALAFARSHTIT</sequence>
<dbReference type="EMBL" id="BMPZ01000025">
    <property type="protein sequence ID" value="GGI93628.1"/>
    <property type="molecule type" value="Genomic_DNA"/>
</dbReference>
<accession>A0A917K1J2</accession>